<organism evidence="2">
    <name type="scientific">marine sediment metagenome</name>
    <dbReference type="NCBI Taxonomy" id="412755"/>
    <lineage>
        <taxon>unclassified sequences</taxon>
        <taxon>metagenomes</taxon>
        <taxon>ecological metagenomes</taxon>
    </lineage>
</organism>
<feature type="transmembrane region" description="Helical" evidence="1">
    <location>
        <begin position="6"/>
        <end position="27"/>
    </location>
</feature>
<dbReference type="EMBL" id="LAZR01066246">
    <property type="protein sequence ID" value="KKK53953.1"/>
    <property type="molecule type" value="Genomic_DNA"/>
</dbReference>
<keyword evidence="1" id="KW-1133">Transmembrane helix</keyword>
<comment type="caution">
    <text evidence="2">The sequence shown here is derived from an EMBL/GenBank/DDBJ whole genome shotgun (WGS) entry which is preliminary data.</text>
</comment>
<gene>
    <name evidence="2" type="ORF">LCGC14_3089590</name>
</gene>
<proteinExistence type="predicted"/>
<evidence type="ECO:0000313" key="2">
    <source>
        <dbReference type="EMBL" id="KKK53953.1"/>
    </source>
</evidence>
<accession>A0A0F8WBH6</accession>
<dbReference type="AlphaFoldDB" id="A0A0F8WBH6"/>
<reference evidence="2" key="1">
    <citation type="journal article" date="2015" name="Nature">
        <title>Complex archaea that bridge the gap between prokaryotes and eukaryotes.</title>
        <authorList>
            <person name="Spang A."/>
            <person name="Saw J.H."/>
            <person name="Jorgensen S.L."/>
            <person name="Zaremba-Niedzwiedzka K."/>
            <person name="Martijn J."/>
            <person name="Lind A.E."/>
            <person name="van Eijk R."/>
            <person name="Schleper C."/>
            <person name="Guy L."/>
            <person name="Ettema T.J."/>
        </authorList>
    </citation>
    <scope>NUCLEOTIDE SEQUENCE</scope>
</reference>
<keyword evidence="1" id="KW-0472">Membrane</keyword>
<evidence type="ECO:0008006" key="3">
    <source>
        <dbReference type="Google" id="ProtNLM"/>
    </source>
</evidence>
<feature type="non-terminal residue" evidence="2">
    <location>
        <position position="29"/>
    </location>
</feature>
<protein>
    <recommendedName>
        <fullName evidence="3">YnhF family membrane protein</fullName>
    </recommendedName>
</protein>
<sequence length="29" mass="3222">MNKAQITTIIIGVFVSIMFMIVGIYFASI</sequence>
<keyword evidence="1" id="KW-0812">Transmembrane</keyword>
<name>A0A0F8WBH6_9ZZZZ</name>
<evidence type="ECO:0000256" key="1">
    <source>
        <dbReference type="SAM" id="Phobius"/>
    </source>
</evidence>